<dbReference type="PANTHER" id="PTHR15430:SF1">
    <property type="entry name" value="GLOMULIN"/>
    <property type="match status" value="1"/>
</dbReference>
<gene>
    <name evidence="1" type="ORF">B296_00006297</name>
</gene>
<dbReference type="GO" id="GO:0005737">
    <property type="term" value="C:cytoplasm"/>
    <property type="evidence" value="ECO:0007669"/>
    <property type="project" value="TreeGrafter"/>
</dbReference>
<dbReference type="GO" id="GO:0055105">
    <property type="term" value="F:ubiquitin-protein transferase inhibitor activity"/>
    <property type="evidence" value="ECO:0007669"/>
    <property type="project" value="TreeGrafter"/>
</dbReference>
<sequence length="200" mass="21332">MEGAIPNPKAEEEEEAAVGIRFSLPWGRGARPTRSGVVGMAAESPSGGLNLDEIGLQDPSPPPSLRLKAALDACSKVLRSFSGDLGKSDEAVAAVVSFLDSIVDPGDAAIDDAIAENALEEIHHYLSSASSNQTVVEALSLELPKVVVKFVALSDRCREIAESIIDHLVATCSPRDLLSILCEVRITELILLYQFRQLVI</sequence>
<dbReference type="Proteomes" id="UP000287651">
    <property type="component" value="Unassembled WGS sequence"/>
</dbReference>
<proteinExistence type="predicted"/>
<dbReference type="InterPro" id="IPR013877">
    <property type="entry name" value="YAP-bd/ALF4/Glomulin"/>
</dbReference>
<dbReference type="AlphaFoldDB" id="A0A427B6D9"/>
<name>A0A427B6D9_ENSVE</name>
<accession>A0A427B6D9</accession>
<evidence type="ECO:0000313" key="2">
    <source>
        <dbReference type="Proteomes" id="UP000287651"/>
    </source>
</evidence>
<dbReference type="PANTHER" id="PTHR15430">
    <property type="entry name" value="GLOMULIN"/>
    <property type="match status" value="1"/>
</dbReference>
<evidence type="ECO:0008006" key="3">
    <source>
        <dbReference type="Google" id="ProtNLM"/>
    </source>
</evidence>
<protein>
    <recommendedName>
        <fullName evidence="3">Aberrant root formation protein 4</fullName>
    </recommendedName>
</protein>
<comment type="caution">
    <text evidence="1">The sequence shown here is derived from an EMBL/GenBank/DDBJ whole genome shotgun (WGS) entry which is preliminary data.</text>
</comment>
<organism evidence="1 2">
    <name type="scientific">Ensete ventricosum</name>
    <name type="common">Abyssinian banana</name>
    <name type="synonym">Musa ensete</name>
    <dbReference type="NCBI Taxonomy" id="4639"/>
    <lineage>
        <taxon>Eukaryota</taxon>
        <taxon>Viridiplantae</taxon>
        <taxon>Streptophyta</taxon>
        <taxon>Embryophyta</taxon>
        <taxon>Tracheophyta</taxon>
        <taxon>Spermatophyta</taxon>
        <taxon>Magnoliopsida</taxon>
        <taxon>Liliopsida</taxon>
        <taxon>Zingiberales</taxon>
        <taxon>Musaceae</taxon>
        <taxon>Ensete</taxon>
    </lineage>
</organism>
<reference evidence="1 2" key="1">
    <citation type="journal article" date="2014" name="Agronomy (Basel)">
        <title>A Draft Genome Sequence for Ensete ventricosum, the Drought-Tolerant Tree Against Hunger.</title>
        <authorList>
            <person name="Harrison J."/>
            <person name="Moore K.A."/>
            <person name="Paszkiewicz K."/>
            <person name="Jones T."/>
            <person name="Grant M."/>
            <person name="Ambacheew D."/>
            <person name="Muzemil S."/>
            <person name="Studholme D.J."/>
        </authorList>
    </citation>
    <scope>NUCLEOTIDE SEQUENCE [LARGE SCALE GENOMIC DNA]</scope>
</reference>
<dbReference type="Pfam" id="PF08568">
    <property type="entry name" value="Kinetochor_Ybp2"/>
    <property type="match status" value="1"/>
</dbReference>
<dbReference type="EMBL" id="AMZH03000382">
    <property type="protein sequence ID" value="RRT84051.1"/>
    <property type="molecule type" value="Genomic_DNA"/>
</dbReference>
<dbReference type="InterPro" id="IPR019516">
    <property type="entry name" value="Glomulin/ALF4"/>
</dbReference>
<evidence type="ECO:0000313" key="1">
    <source>
        <dbReference type="EMBL" id="RRT84051.1"/>
    </source>
</evidence>